<dbReference type="Proteomes" id="UP001224775">
    <property type="component" value="Unassembled WGS sequence"/>
</dbReference>
<evidence type="ECO:0000256" key="1">
    <source>
        <dbReference type="SAM" id="SignalP"/>
    </source>
</evidence>
<evidence type="ECO:0000313" key="3">
    <source>
        <dbReference type="Proteomes" id="UP001224775"/>
    </source>
</evidence>
<proteinExistence type="predicted"/>
<evidence type="ECO:0008006" key="4">
    <source>
        <dbReference type="Google" id="ProtNLM"/>
    </source>
</evidence>
<comment type="caution">
    <text evidence="2">The sequence shown here is derived from an EMBL/GenBank/DDBJ whole genome shotgun (WGS) entry which is preliminary data.</text>
</comment>
<name>A0AAD9DD69_9STRA</name>
<evidence type="ECO:0000313" key="2">
    <source>
        <dbReference type="EMBL" id="KAK1743291.1"/>
    </source>
</evidence>
<sequence length="311" mass="34698">MRALVRFYILVASALWTAHSCYGKLLPRRTKLTWVNGIAHMPEHMSDPTFVISTIFGGVKVDYCHNPSSMTSESDYLGFVKDGIQASTHVMMGRLTPEVDSLVEHLRDALKQVGRNGRVIHIAHSQGSVITWLAAQRLKPEECKRIEIISFGGAATICTSEFPFARCINYYSVNDPILNVVPSAVKALKSGFSFGDGMQQEIIFLASRTGDPATDHGLLNPTYLEALVWEGQRYQSLFLSPLGQMAGAAFVGPLSSTVTWFPNFAYEMTRRAFIAMARIFTLLWELVHVTITRLLGKGERYDPILLKIHDK</sequence>
<dbReference type="InterPro" id="IPR029058">
    <property type="entry name" value="AB_hydrolase_fold"/>
</dbReference>
<protein>
    <recommendedName>
        <fullName evidence="4">GPI inositol-deacylase</fullName>
    </recommendedName>
</protein>
<feature type="signal peptide" evidence="1">
    <location>
        <begin position="1"/>
        <end position="23"/>
    </location>
</feature>
<keyword evidence="1" id="KW-0732">Signal</keyword>
<dbReference type="SUPFAM" id="SSF53474">
    <property type="entry name" value="alpha/beta-Hydrolases"/>
    <property type="match status" value="1"/>
</dbReference>
<dbReference type="AlphaFoldDB" id="A0AAD9DD69"/>
<reference evidence="2" key="1">
    <citation type="submission" date="2023-06" db="EMBL/GenBank/DDBJ databases">
        <title>Survivors Of The Sea: Transcriptome response of Skeletonema marinoi to long-term dormancy.</title>
        <authorList>
            <person name="Pinder M.I.M."/>
            <person name="Kourtchenko O."/>
            <person name="Robertson E.K."/>
            <person name="Larsson T."/>
            <person name="Maumus F."/>
            <person name="Osuna-Cruz C.M."/>
            <person name="Vancaester E."/>
            <person name="Stenow R."/>
            <person name="Vandepoele K."/>
            <person name="Ploug H."/>
            <person name="Bruchert V."/>
            <person name="Godhe A."/>
            <person name="Topel M."/>
        </authorList>
    </citation>
    <scope>NUCLEOTIDE SEQUENCE</scope>
    <source>
        <strain evidence="2">R05AC</strain>
    </source>
</reference>
<dbReference type="EMBL" id="JATAAI010000009">
    <property type="protein sequence ID" value="KAK1743291.1"/>
    <property type="molecule type" value="Genomic_DNA"/>
</dbReference>
<keyword evidence="3" id="KW-1185">Reference proteome</keyword>
<gene>
    <name evidence="2" type="ORF">QTG54_005912</name>
</gene>
<dbReference type="Gene3D" id="3.40.50.1820">
    <property type="entry name" value="alpha/beta hydrolase"/>
    <property type="match status" value="1"/>
</dbReference>
<accession>A0AAD9DD69</accession>
<feature type="chain" id="PRO_5042171763" description="GPI inositol-deacylase" evidence="1">
    <location>
        <begin position="24"/>
        <end position="311"/>
    </location>
</feature>
<organism evidence="2 3">
    <name type="scientific">Skeletonema marinoi</name>
    <dbReference type="NCBI Taxonomy" id="267567"/>
    <lineage>
        <taxon>Eukaryota</taxon>
        <taxon>Sar</taxon>
        <taxon>Stramenopiles</taxon>
        <taxon>Ochrophyta</taxon>
        <taxon>Bacillariophyta</taxon>
        <taxon>Coscinodiscophyceae</taxon>
        <taxon>Thalassiosirophycidae</taxon>
        <taxon>Thalassiosirales</taxon>
        <taxon>Skeletonemataceae</taxon>
        <taxon>Skeletonema</taxon>
        <taxon>Skeletonema marinoi-dohrnii complex</taxon>
    </lineage>
</organism>